<dbReference type="Gene3D" id="3.30.420.10">
    <property type="entry name" value="Ribonuclease H-like superfamily/Ribonuclease H"/>
    <property type="match status" value="1"/>
</dbReference>
<comment type="cofactor">
    <cofactor evidence="2">
        <name>Mn(2+)</name>
        <dbReference type="ChEBI" id="CHEBI:29035"/>
    </cofactor>
</comment>
<evidence type="ECO:0000256" key="12">
    <source>
        <dbReference type="ARBA" id="ARBA00023211"/>
    </source>
</evidence>
<comment type="function">
    <text evidence="4 14">Endonuclease that specifically degrades the RNA of RNA-DNA hybrids.</text>
</comment>
<dbReference type="GO" id="GO:0043137">
    <property type="term" value="P:DNA replication, removal of RNA primer"/>
    <property type="evidence" value="ECO:0007669"/>
    <property type="project" value="TreeGrafter"/>
</dbReference>
<evidence type="ECO:0000256" key="9">
    <source>
        <dbReference type="ARBA" id="ARBA00022723"/>
    </source>
</evidence>
<comment type="catalytic activity">
    <reaction evidence="1 14">
        <text>Endonucleolytic cleavage to 5'-phosphomonoester.</text>
        <dbReference type="EC" id="3.1.26.4"/>
    </reaction>
</comment>
<keyword evidence="9" id="KW-0479">Metal-binding</keyword>
<dbReference type="AlphaFoldDB" id="A0A1Z5HTH6"/>
<dbReference type="GO" id="GO:0004523">
    <property type="term" value="F:RNA-DNA hybrid ribonuclease activity"/>
    <property type="evidence" value="ECO:0007669"/>
    <property type="project" value="UniProtKB-EC"/>
</dbReference>
<evidence type="ECO:0000256" key="3">
    <source>
        <dbReference type="ARBA" id="ARBA00001946"/>
    </source>
</evidence>
<dbReference type="GO" id="GO:0006298">
    <property type="term" value="P:mismatch repair"/>
    <property type="evidence" value="ECO:0007669"/>
    <property type="project" value="TreeGrafter"/>
</dbReference>
<dbReference type="InterPro" id="IPR012337">
    <property type="entry name" value="RNaseH-like_sf"/>
</dbReference>
<evidence type="ECO:0000256" key="13">
    <source>
        <dbReference type="PROSITE-ProRule" id="PRU01319"/>
    </source>
</evidence>
<keyword evidence="18" id="KW-1185">Reference proteome</keyword>
<evidence type="ECO:0000313" key="18">
    <source>
        <dbReference type="Proteomes" id="UP000197032"/>
    </source>
</evidence>
<dbReference type="GO" id="GO:0032299">
    <property type="term" value="C:ribonuclease H2 complex"/>
    <property type="evidence" value="ECO:0007669"/>
    <property type="project" value="TreeGrafter"/>
</dbReference>
<feature type="domain" description="RNase H type-2" evidence="16">
    <location>
        <begin position="1"/>
        <end position="157"/>
    </location>
</feature>
<dbReference type="GO" id="GO:0005737">
    <property type="term" value="C:cytoplasm"/>
    <property type="evidence" value="ECO:0007669"/>
    <property type="project" value="UniProtKB-SubCell"/>
</dbReference>
<evidence type="ECO:0000256" key="4">
    <source>
        <dbReference type="ARBA" id="ARBA00004065"/>
    </source>
</evidence>
<comment type="similarity">
    <text evidence="6 14">Belongs to the RNase HII family.</text>
</comment>
<comment type="caution">
    <text evidence="13">Lacks conserved residue(s) required for the propagation of feature annotation.</text>
</comment>
<dbReference type="OrthoDB" id="9803420at2"/>
<dbReference type="InterPro" id="IPR024567">
    <property type="entry name" value="RNase_HII/HIII_dom"/>
</dbReference>
<keyword evidence="15" id="KW-0175">Coiled coil</keyword>
<dbReference type="InterPro" id="IPR036397">
    <property type="entry name" value="RNaseH_sf"/>
</dbReference>
<keyword evidence="11 14" id="KW-0378">Hydrolase</keyword>
<keyword evidence="8 14" id="KW-0540">Nuclease</keyword>
<evidence type="ECO:0000256" key="8">
    <source>
        <dbReference type="ARBA" id="ARBA00022722"/>
    </source>
</evidence>
<dbReference type="GO" id="GO:0003723">
    <property type="term" value="F:RNA binding"/>
    <property type="evidence" value="ECO:0007669"/>
    <property type="project" value="UniProtKB-UniRule"/>
</dbReference>
<dbReference type="NCBIfam" id="NF000595">
    <property type="entry name" value="PRK00015.1-3"/>
    <property type="match status" value="1"/>
</dbReference>
<evidence type="ECO:0000256" key="15">
    <source>
        <dbReference type="SAM" id="Coils"/>
    </source>
</evidence>
<evidence type="ECO:0000256" key="10">
    <source>
        <dbReference type="ARBA" id="ARBA00022759"/>
    </source>
</evidence>
<feature type="coiled-coil region" evidence="15">
    <location>
        <begin position="2"/>
        <end position="29"/>
    </location>
</feature>
<evidence type="ECO:0000256" key="14">
    <source>
        <dbReference type="RuleBase" id="RU003515"/>
    </source>
</evidence>
<dbReference type="InterPro" id="IPR001352">
    <property type="entry name" value="RNase_HII/HIII"/>
</dbReference>
<evidence type="ECO:0000313" key="17">
    <source>
        <dbReference type="EMBL" id="GAW92846.1"/>
    </source>
</evidence>
<evidence type="ECO:0000256" key="7">
    <source>
        <dbReference type="ARBA" id="ARBA00022490"/>
    </source>
</evidence>
<proteinExistence type="inferred from homology"/>
<comment type="cofactor">
    <cofactor evidence="3">
        <name>Mg(2+)</name>
        <dbReference type="ChEBI" id="CHEBI:18420"/>
    </cofactor>
</comment>
<dbReference type="EMBL" id="BDGJ01000101">
    <property type="protein sequence ID" value="GAW92846.1"/>
    <property type="molecule type" value="Genomic_DNA"/>
</dbReference>
<sequence length="157" mass="17808">FIAGLNDSKKLTAKQREQLEEEIKEKAIAWSVQVVSPVYIDRYNILQATFQAMRQAIEKLDMKPEHVLVDGVSIPNIDLPQTSIVKGDSKCASIAAASVLAKVARDRLMEEYDTLYPEYGFKQHKGYPTADHLDAIARYGPCPIHRKTFRGVKEYIR</sequence>
<keyword evidence="7" id="KW-0963">Cytoplasm</keyword>
<dbReference type="PROSITE" id="PS51975">
    <property type="entry name" value="RNASE_H_2"/>
    <property type="match status" value="1"/>
</dbReference>
<evidence type="ECO:0000256" key="2">
    <source>
        <dbReference type="ARBA" id="ARBA00001936"/>
    </source>
</evidence>
<dbReference type="EC" id="3.1.26.4" evidence="14"/>
<feature type="non-terminal residue" evidence="17">
    <location>
        <position position="1"/>
    </location>
</feature>
<dbReference type="Pfam" id="PF01351">
    <property type="entry name" value="RNase_HII"/>
    <property type="match status" value="1"/>
</dbReference>
<dbReference type="PANTHER" id="PTHR10954">
    <property type="entry name" value="RIBONUCLEASE H2 SUBUNIT A"/>
    <property type="match status" value="1"/>
</dbReference>
<comment type="caution">
    <text evidence="17">The sequence shown here is derived from an EMBL/GenBank/DDBJ whole genome shotgun (WGS) entry which is preliminary data.</text>
</comment>
<evidence type="ECO:0000256" key="11">
    <source>
        <dbReference type="ARBA" id="ARBA00022801"/>
    </source>
</evidence>
<dbReference type="Proteomes" id="UP000197032">
    <property type="component" value="Unassembled WGS sequence"/>
</dbReference>
<accession>A0A1Z5HTH6</accession>
<reference evidence="18" key="1">
    <citation type="journal article" date="2017" name="Appl. Environ. Microbiol.">
        <title>Genomic analysis of Calderihabitans maritimus KKC1, a thermophilic hydrogenogenic carboxydotrophic bacterium isolated from marine sediment.</title>
        <authorList>
            <person name="Omae K."/>
            <person name="Yoneda Y."/>
            <person name="Fukuyama Y."/>
            <person name="Yoshida T."/>
            <person name="Sako Y."/>
        </authorList>
    </citation>
    <scope>NUCLEOTIDE SEQUENCE [LARGE SCALE GENOMIC DNA]</scope>
    <source>
        <strain evidence="18">KKC1</strain>
    </source>
</reference>
<name>A0A1Z5HTH6_9FIRM</name>
<dbReference type="CDD" id="cd07182">
    <property type="entry name" value="RNase_HII_bacteria_HII_like"/>
    <property type="match status" value="1"/>
</dbReference>
<dbReference type="GO" id="GO:0046872">
    <property type="term" value="F:metal ion binding"/>
    <property type="evidence" value="ECO:0007669"/>
    <property type="project" value="UniProtKB-KW"/>
</dbReference>
<evidence type="ECO:0000256" key="1">
    <source>
        <dbReference type="ARBA" id="ARBA00000077"/>
    </source>
</evidence>
<evidence type="ECO:0000259" key="16">
    <source>
        <dbReference type="PROSITE" id="PS51975"/>
    </source>
</evidence>
<dbReference type="InterPro" id="IPR022898">
    <property type="entry name" value="RNase_HII"/>
</dbReference>
<gene>
    <name evidence="17" type="ORF">KKC1_19940</name>
</gene>
<organism evidence="17 18">
    <name type="scientific">Calderihabitans maritimus</name>
    <dbReference type="NCBI Taxonomy" id="1246530"/>
    <lineage>
        <taxon>Bacteria</taxon>
        <taxon>Bacillati</taxon>
        <taxon>Bacillota</taxon>
        <taxon>Clostridia</taxon>
        <taxon>Neomoorellales</taxon>
        <taxon>Calderihabitantaceae</taxon>
        <taxon>Calderihabitans</taxon>
    </lineage>
</organism>
<dbReference type="RefSeq" id="WP_143288719.1">
    <property type="nucleotide sequence ID" value="NZ_BDGJ01000101.1"/>
</dbReference>
<dbReference type="SUPFAM" id="SSF53098">
    <property type="entry name" value="Ribonuclease H-like"/>
    <property type="match status" value="1"/>
</dbReference>
<dbReference type="PANTHER" id="PTHR10954:SF18">
    <property type="entry name" value="RIBONUCLEASE HII"/>
    <property type="match status" value="1"/>
</dbReference>
<evidence type="ECO:0000256" key="5">
    <source>
        <dbReference type="ARBA" id="ARBA00004496"/>
    </source>
</evidence>
<protein>
    <recommendedName>
        <fullName evidence="14">Ribonuclease</fullName>
        <ecNumber evidence="14">3.1.26.4</ecNumber>
    </recommendedName>
</protein>
<keyword evidence="12" id="KW-0464">Manganese</keyword>
<evidence type="ECO:0000256" key="6">
    <source>
        <dbReference type="ARBA" id="ARBA00007383"/>
    </source>
</evidence>
<keyword evidence="10 14" id="KW-0255">Endonuclease</keyword>
<comment type="subcellular location">
    <subcellularLocation>
        <location evidence="5">Cytoplasm</location>
    </subcellularLocation>
</comment>